<sequence>MGFRMIEHRASAHSRLIRRFLRRLALLLALVVAVPAIATLPGSAAEEPVELDTDLRVLLFYKPNFHASHVQARQAIRDLAAELGTQYGRTVEITDTDDASVFTPENLATYDTLVFAQTGGILFNDAQRDALEGYIQGGGGWLGIHYTGWSAGTVSEHDVNPWYLGLVGAVSEGHPENPAIRQATVRVNAQGHPLTAGIPDSFVRSDEWYDWNVNPAANVRTLLEVDETTYTDGHHGSLHPVTWCQEYDGGRSWYTSMGHDGAYFSEPVMRDQLRNGLAYTAGLVPADCSPPAKDHAGEWSPVTPWPLMAINMALTHDGKIQSFGSTPTGCVDNTPYDWTGNSCVAQGGQFQTDVWDPSTPRTMDNLYDGIVENATYTDLFCSMQVHDPNRRAMLTVGGDDSLGVRNDPVNGAIGVTSYSSRTGLRNEAPMNEPRWYPTGTVMPNGDIVVQGGSVRGVAGPGVLMPERYSPDEGSGWTLLTGAESAAAYGDGGGDLGPDENRWWYPRAFVAPENGNLFNISGTQMFELDPSGLGTLTLRGTVPADVANQGALGNPVGATSTATMYRPGKILQVGGGWWGNGGGPAGARAGFTVDLMTDGGTAEPVVEATEPMRFGRHWANSTVLPTGEVLVTGGGTQNNGAQGVATIPELWNPDTGEWTSDLAPYAHARLYHSTALLLPDGRVMIAGGGSPGPRNYTDAEFYSPAYLFDGDQLAQRPAILDAPDKIGYNGTFDIDVAGEIAKVSLVRNGSVTHGFNNGQTFEELEFARTADGTLTVQAPADGTYAPPGSYMLFVLDADGTPSIAAMLEIDPETPMDTRTPLVDQFEYPRVPAEWRGENPPMTVEVEAGDGRMAPWTVDTAVELVRGMAPGMGGLGVVGYHLDLGQSGRLTRTIDGLVPGKEYRISLRYARDSREAVGDGDTVSADLSIGSLDTTITATGDEPSGISGIPRPSTFATFVATFTATARSEPLTLTGSGTSAGVIVDDLAIVGVDPGPGDVPVHYTFDEGEGATAANTGHDDDTTGAAALTGAAGWTSSGVFGSALDLSGGDGDHADLPDGLLAGASDFTVSLWANADTLKNWMPLFQIGNGTDTYFLLQSQTQANGPTGLAATFKAQPAGGGAVEERLTLGNGVDLTPGEWTHVAFTMQGSTGTLYLDGEEAASRDDFSIGLPDVGDGEPTTDNYLGNNDWPDPSFAGLLDDVRAYDTALTAAEIAVLHAEGAAVPTTTSVTVTPSPSPFGEPITVSATVEDESGAPAAGLAELWVEPVRADDPLDLNARQGDPVPLAADGSVTFPALTLARGEYTIEVRYLGDDGRRASDASVAHIVERPPPGEGVPIHYTFDEGAGTSAANSGTDPSIGAAALRGTTSWSPDGPRAGAVSLPGGGGSSDNYVQLPNNLFANMEDEVTVSLWVRPTALPNWVPLFQVGNGTDTFLLLQSRTQAGGATGFAATLKAPGNPLQERLTLGAANDLPLGEWTHVVFTMSGSTGKLYFDGQLMGTRTDFTLGIDDIGVNGVTSSNYLGNNDYPDGLYNGLIDDVRVYEHALSDDDVRALFEGDEAEPPVTTATVAPAAPDGSDGWYVTAPVVTLSVAGGSGAVTTEYALGDGEWTPYTAPVTVPDGVHTVRFRSRDAAGTVEEEKTLDLKVDTTAPAVVLDGVTAGASYGVHEVLSVTASADDAGSGLASSQLRLDGAPVDAPLTLDLAGLTAGPHEVSVVATDVAGTTTSQAAAFTVVVSFETVGALVDRYAGEGLVLGSQRQRMLAHLQTAESAADRGQVRQADQAVQRFASEALAVIDATTRARLLTAAETLRAQLSP</sequence>
<dbReference type="InterPro" id="IPR009880">
    <property type="entry name" value="Glyoxal_oxidase_N"/>
</dbReference>
<proteinExistence type="predicted"/>
<gene>
    <name evidence="4" type="ORF">E1262_27920</name>
</gene>
<dbReference type="Pfam" id="PF07250">
    <property type="entry name" value="Glyoxal_oxid_N"/>
    <property type="match status" value="1"/>
</dbReference>
<dbReference type="Pfam" id="PF13385">
    <property type="entry name" value="Laminin_G_3"/>
    <property type="match status" value="2"/>
</dbReference>
<dbReference type="Gene3D" id="2.60.120.200">
    <property type="match status" value="2"/>
</dbReference>
<dbReference type="SUPFAM" id="SSF52317">
    <property type="entry name" value="Class I glutamine amidotransferase-like"/>
    <property type="match status" value="1"/>
</dbReference>
<dbReference type="Gene3D" id="2.130.10.80">
    <property type="entry name" value="Galactose oxidase/kelch, beta-propeller"/>
    <property type="match status" value="1"/>
</dbReference>
<accession>A0A4R5A213</accession>
<evidence type="ECO:0000256" key="2">
    <source>
        <dbReference type="ARBA" id="ARBA00023157"/>
    </source>
</evidence>
<dbReference type="PANTHER" id="PTHR32208:SF21">
    <property type="entry name" value="LOW QUALITY PROTEIN: ALDEHYDE OXIDASE GLOX-LIKE"/>
    <property type="match status" value="1"/>
</dbReference>
<dbReference type="Gene3D" id="3.40.50.880">
    <property type="match status" value="1"/>
</dbReference>
<dbReference type="Pfam" id="PF06283">
    <property type="entry name" value="ThuA"/>
    <property type="match status" value="1"/>
</dbReference>
<dbReference type="InterPro" id="IPR058094">
    <property type="entry name" value="Ig-like_OmpL47-like"/>
</dbReference>
<feature type="domain" description="LamG-like jellyroll fold" evidence="3">
    <location>
        <begin position="1403"/>
        <end position="1547"/>
    </location>
</feature>
<evidence type="ECO:0000313" key="4">
    <source>
        <dbReference type="EMBL" id="TDD64559.1"/>
    </source>
</evidence>
<dbReference type="Pfam" id="PF22888">
    <property type="entry name" value="FIMAH"/>
    <property type="match status" value="1"/>
</dbReference>
<evidence type="ECO:0000259" key="3">
    <source>
        <dbReference type="SMART" id="SM00560"/>
    </source>
</evidence>
<dbReference type="InterPro" id="IPR029010">
    <property type="entry name" value="ThuA-like"/>
</dbReference>
<dbReference type="SUPFAM" id="SSF81296">
    <property type="entry name" value="E set domains"/>
    <property type="match status" value="1"/>
</dbReference>
<dbReference type="SUPFAM" id="SSF49899">
    <property type="entry name" value="Concanavalin A-like lectins/glucanases"/>
    <property type="match status" value="2"/>
</dbReference>
<dbReference type="InterPro" id="IPR029062">
    <property type="entry name" value="Class_I_gatase-like"/>
</dbReference>
<dbReference type="InterPro" id="IPR015202">
    <property type="entry name" value="GO-like_E_set"/>
</dbReference>
<reference evidence="4 5" key="1">
    <citation type="submission" date="2019-02" db="EMBL/GenBank/DDBJ databases">
        <title>Draft genome sequences of novel Actinobacteria.</title>
        <authorList>
            <person name="Sahin N."/>
            <person name="Ay H."/>
            <person name="Saygin H."/>
        </authorList>
    </citation>
    <scope>NUCLEOTIDE SEQUENCE [LARGE SCALE GENOMIC DNA]</scope>
    <source>
        <strain evidence="4 5">8K307</strain>
    </source>
</reference>
<evidence type="ECO:0000256" key="1">
    <source>
        <dbReference type="ARBA" id="ARBA00022729"/>
    </source>
</evidence>
<dbReference type="NCBIfam" id="NF047446">
    <property type="entry name" value="barrel_OmpL47"/>
    <property type="match status" value="1"/>
</dbReference>
<keyword evidence="5" id="KW-1185">Reference proteome</keyword>
<dbReference type="InterPro" id="IPR011043">
    <property type="entry name" value="Gal_Oxase/kelch_b-propeller"/>
</dbReference>
<dbReference type="GO" id="GO:0005975">
    <property type="term" value="P:carbohydrate metabolic process"/>
    <property type="evidence" value="ECO:0007669"/>
    <property type="project" value="UniProtKB-ARBA"/>
</dbReference>
<dbReference type="EMBL" id="SMLB01000066">
    <property type="protein sequence ID" value="TDD64559.1"/>
    <property type="molecule type" value="Genomic_DNA"/>
</dbReference>
<dbReference type="SUPFAM" id="SSF50965">
    <property type="entry name" value="Galactose oxidase, central domain"/>
    <property type="match status" value="1"/>
</dbReference>
<dbReference type="OrthoDB" id="251941at2"/>
<organism evidence="4 5">
    <name type="scientific">Jiangella aurantiaca</name>
    <dbReference type="NCBI Taxonomy" id="2530373"/>
    <lineage>
        <taxon>Bacteria</taxon>
        <taxon>Bacillati</taxon>
        <taxon>Actinomycetota</taxon>
        <taxon>Actinomycetes</taxon>
        <taxon>Jiangellales</taxon>
        <taxon>Jiangellaceae</taxon>
        <taxon>Jiangella</taxon>
    </lineage>
</organism>
<protein>
    <submittedName>
        <fullName evidence="4">DUF1929 domain-containing protein</fullName>
    </submittedName>
</protein>
<name>A0A4R5A213_9ACTN</name>
<dbReference type="PANTHER" id="PTHR32208">
    <property type="entry name" value="SECRETED PROTEIN-RELATED"/>
    <property type="match status" value="1"/>
</dbReference>
<evidence type="ECO:0000313" key="5">
    <source>
        <dbReference type="Proteomes" id="UP000295217"/>
    </source>
</evidence>
<dbReference type="Pfam" id="PF09118">
    <property type="entry name" value="GO-like_E_set"/>
    <property type="match status" value="1"/>
</dbReference>
<dbReference type="InterPro" id="IPR054470">
    <property type="entry name" value="FIMAH_dom"/>
</dbReference>
<dbReference type="InterPro" id="IPR014756">
    <property type="entry name" value="Ig_E-set"/>
</dbReference>
<dbReference type="InterPro" id="IPR037293">
    <property type="entry name" value="Gal_Oxidase_central_sf"/>
</dbReference>
<dbReference type="InterPro" id="IPR013783">
    <property type="entry name" value="Ig-like_fold"/>
</dbReference>
<dbReference type="InterPro" id="IPR013320">
    <property type="entry name" value="ConA-like_dom_sf"/>
</dbReference>
<dbReference type="InterPro" id="IPR006558">
    <property type="entry name" value="LamG-like"/>
</dbReference>
<keyword evidence="2" id="KW-1015">Disulfide bond</keyword>
<comment type="caution">
    <text evidence="4">The sequence shown here is derived from an EMBL/GenBank/DDBJ whole genome shotgun (WGS) entry which is preliminary data.</text>
</comment>
<dbReference type="CDD" id="cd02851">
    <property type="entry name" value="E_set_GO_C"/>
    <property type="match status" value="1"/>
</dbReference>
<dbReference type="Gene3D" id="2.60.40.10">
    <property type="entry name" value="Immunoglobulins"/>
    <property type="match status" value="4"/>
</dbReference>
<dbReference type="SMART" id="SM00560">
    <property type="entry name" value="LamGL"/>
    <property type="match status" value="2"/>
</dbReference>
<keyword evidence="1" id="KW-0732">Signal</keyword>
<feature type="domain" description="LamG-like jellyroll fold" evidence="3">
    <location>
        <begin position="1063"/>
        <end position="1210"/>
    </location>
</feature>
<dbReference type="Proteomes" id="UP000295217">
    <property type="component" value="Unassembled WGS sequence"/>
</dbReference>